<evidence type="ECO:0000256" key="2">
    <source>
        <dbReference type="SAM" id="MobiDB-lite"/>
    </source>
</evidence>
<evidence type="ECO:0000313" key="3">
    <source>
        <dbReference type="EMBL" id="MDX6042807.1"/>
    </source>
</evidence>
<evidence type="ECO:0000313" key="4">
    <source>
        <dbReference type="Proteomes" id="UP001275664"/>
    </source>
</evidence>
<organism evidence="3 4">
    <name type="scientific">Scandinavium lactucae</name>
    <dbReference type="NCBI Taxonomy" id="3095028"/>
    <lineage>
        <taxon>Bacteria</taxon>
        <taxon>Pseudomonadati</taxon>
        <taxon>Pseudomonadota</taxon>
        <taxon>Gammaproteobacteria</taxon>
        <taxon>Enterobacterales</taxon>
        <taxon>Enterobacteriaceae</taxon>
        <taxon>Scandinavium</taxon>
    </lineage>
</organism>
<comment type="caution">
    <text evidence="3">The sequence shown here is derived from an EMBL/GenBank/DDBJ whole genome shotgun (WGS) entry which is preliminary data.</text>
</comment>
<reference evidence="3 4" key="1">
    <citation type="submission" date="2023-11" db="EMBL/GenBank/DDBJ databases">
        <title>Scandinavium wanjuensis sp. nov., isolated from lettuce South Korea.</title>
        <authorList>
            <person name="Park J."/>
            <person name="Park S."/>
            <person name="Oh K.K."/>
            <person name="Cho G.S."/>
            <person name="Franz C.M.A.P."/>
        </authorList>
    </citation>
    <scope>NUCLEOTIDE SEQUENCE [LARGE SCALE GENOMIC DNA]</scope>
    <source>
        <strain evidence="3 4">V105_6</strain>
    </source>
</reference>
<accession>A0ABU4QWD8</accession>
<protein>
    <submittedName>
        <fullName evidence="3">Terminase small subunit</fullName>
    </submittedName>
</protein>
<proteinExistence type="predicted"/>
<keyword evidence="1" id="KW-0175">Coiled coil</keyword>
<dbReference type="RefSeq" id="WP_319787079.1">
    <property type="nucleotide sequence ID" value="NZ_JAWXRD010000040.1"/>
</dbReference>
<feature type="region of interest" description="Disordered" evidence="2">
    <location>
        <begin position="157"/>
        <end position="183"/>
    </location>
</feature>
<feature type="compositionally biased region" description="Polar residues" evidence="2">
    <location>
        <begin position="172"/>
        <end position="183"/>
    </location>
</feature>
<gene>
    <name evidence="3" type="ORF">SIK69_21690</name>
</gene>
<evidence type="ECO:0000256" key="1">
    <source>
        <dbReference type="SAM" id="Coils"/>
    </source>
</evidence>
<keyword evidence="4" id="KW-1185">Reference proteome</keyword>
<feature type="coiled-coil region" evidence="1">
    <location>
        <begin position="56"/>
        <end position="83"/>
    </location>
</feature>
<name>A0ABU4QWD8_9ENTR</name>
<dbReference type="Proteomes" id="UP001275664">
    <property type="component" value="Unassembled WGS sequence"/>
</dbReference>
<dbReference type="EMBL" id="JAWXRD010000040">
    <property type="protein sequence ID" value="MDX6042807.1"/>
    <property type="molecule type" value="Genomic_DNA"/>
</dbReference>
<sequence length="183" mass="21241">MVSLRSIAKQYGYDESTARQWKSRGMPIGKDIEETMTRNWIVENILKPLRETDINEKIQQERLKKLSAERQLAELELAEKNGQVVSTEYLEQVLTEYLFQVKTAMRAIPSKTYLELFAQADSKDLRDVLRTHIDKTLYQLGSMEFELPDDMDVLEDGDKQEETNEVIEESTTDITATENTENQ</sequence>